<sequence>MRNINLLTLVVCIAAGLYVYKSKWNKPEQMTPPPAQVAIAPPPTLYKCDATGGGYVYLETPCHEARPAPTQQAAEPVQQQPEQARPSGIDPYTAALAKQADERIARQRREWAIQEQQAAQAQAAQAAGAGATCAALRQEREGILANQRRGGDVQWMNFLNQRFHAVSDALYRNRC</sequence>
<feature type="region of interest" description="Disordered" evidence="1">
    <location>
        <begin position="67"/>
        <end position="89"/>
    </location>
</feature>
<comment type="caution">
    <text evidence="2">The sequence shown here is derived from an EMBL/GenBank/DDBJ whole genome shotgun (WGS) entry which is preliminary data.</text>
</comment>
<accession>A0A7X2HRA4</accession>
<dbReference type="Proteomes" id="UP000441032">
    <property type="component" value="Unassembled WGS sequence"/>
</dbReference>
<reference evidence="2 3" key="1">
    <citation type="submission" date="2019-11" db="EMBL/GenBank/DDBJ databases">
        <title>Phenotypic characterization of an OXA-22 and OXA-60 co-producing Ralstonia pickettii clinical strain.</title>
        <authorList>
            <person name="He F."/>
        </authorList>
    </citation>
    <scope>NUCLEOTIDE SEQUENCE [LARGE SCALE GENOMIC DNA]</scope>
    <source>
        <strain evidence="2 3">PSLESD1</strain>
    </source>
</reference>
<feature type="compositionally biased region" description="Low complexity" evidence="1">
    <location>
        <begin position="67"/>
        <end position="84"/>
    </location>
</feature>
<protein>
    <recommendedName>
        <fullName evidence="4">DUF4124 domain-containing protein</fullName>
    </recommendedName>
</protein>
<gene>
    <name evidence="2" type="ORF">GJQ57_21140</name>
</gene>
<evidence type="ECO:0000313" key="2">
    <source>
        <dbReference type="EMBL" id="MRT01157.1"/>
    </source>
</evidence>
<dbReference type="AlphaFoldDB" id="A0A7X2HRA4"/>
<proteinExistence type="predicted"/>
<evidence type="ECO:0008006" key="4">
    <source>
        <dbReference type="Google" id="ProtNLM"/>
    </source>
</evidence>
<evidence type="ECO:0000256" key="1">
    <source>
        <dbReference type="SAM" id="MobiDB-lite"/>
    </source>
</evidence>
<evidence type="ECO:0000313" key="3">
    <source>
        <dbReference type="Proteomes" id="UP000441032"/>
    </source>
</evidence>
<organism evidence="2 3">
    <name type="scientific">Ralstonia pickettii</name>
    <name type="common">Burkholderia pickettii</name>
    <dbReference type="NCBI Taxonomy" id="329"/>
    <lineage>
        <taxon>Bacteria</taxon>
        <taxon>Pseudomonadati</taxon>
        <taxon>Pseudomonadota</taxon>
        <taxon>Betaproteobacteria</taxon>
        <taxon>Burkholderiales</taxon>
        <taxon>Burkholderiaceae</taxon>
        <taxon>Ralstonia</taxon>
    </lineage>
</organism>
<dbReference type="EMBL" id="WJYN01000010">
    <property type="protein sequence ID" value="MRT01157.1"/>
    <property type="molecule type" value="Genomic_DNA"/>
</dbReference>
<name>A0A7X2HRA4_RALPI</name>
<dbReference type="RefSeq" id="WP_154208522.1">
    <property type="nucleotide sequence ID" value="NZ_WJYN01000010.1"/>
</dbReference>